<accession>A0A8G2F9Q5</accession>
<name>A0A8G2F9Q5_9BACT</name>
<reference evidence="1 2" key="1">
    <citation type="submission" date="2016-11" db="EMBL/GenBank/DDBJ databases">
        <authorList>
            <person name="Varghese N."/>
            <person name="Submissions S."/>
        </authorList>
    </citation>
    <scope>NUCLEOTIDE SEQUENCE [LARGE SCALE GENOMIC DNA]</scope>
    <source>
        <strain evidence="1 2">DSM 17919</strain>
    </source>
</reference>
<dbReference type="Proteomes" id="UP000184001">
    <property type="component" value="Unassembled WGS sequence"/>
</dbReference>
<protein>
    <submittedName>
        <fullName evidence="1">Uncharacterized protein</fullName>
    </submittedName>
</protein>
<evidence type="ECO:0000313" key="1">
    <source>
        <dbReference type="EMBL" id="SHI59829.1"/>
    </source>
</evidence>
<sequence length="65" mass="7125">MCKEHDEKIYLLAEKLRQAIEEAKADKGTAAKAAAVALNGLSRDTHVLVTIQLSPAVFYEGLKQK</sequence>
<proteinExistence type="predicted"/>
<dbReference type="AlphaFoldDB" id="A0A8G2F9Q5"/>
<evidence type="ECO:0000313" key="2">
    <source>
        <dbReference type="Proteomes" id="UP000184001"/>
    </source>
</evidence>
<gene>
    <name evidence="1" type="ORF">SAMN05660830_00417</name>
</gene>
<organism evidence="1 2">
    <name type="scientific">Halodesulfovibrio aestuarii</name>
    <dbReference type="NCBI Taxonomy" id="126333"/>
    <lineage>
        <taxon>Bacteria</taxon>
        <taxon>Pseudomonadati</taxon>
        <taxon>Thermodesulfobacteriota</taxon>
        <taxon>Desulfovibrionia</taxon>
        <taxon>Desulfovibrionales</taxon>
        <taxon>Desulfovibrionaceae</taxon>
        <taxon>Halodesulfovibrio</taxon>
    </lineage>
</organism>
<comment type="caution">
    <text evidence="1">The sequence shown here is derived from an EMBL/GenBank/DDBJ whole genome shotgun (WGS) entry which is preliminary data.</text>
</comment>
<dbReference type="EMBL" id="FQZR01000002">
    <property type="protein sequence ID" value="SHI59829.1"/>
    <property type="molecule type" value="Genomic_DNA"/>
</dbReference>